<dbReference type="Gene3D" id="3.90.960.10">
    <property type="entry name" value="YbaK/aminoacyl-tRNA synthetase-associated domain"/>
    <property type="match status" value="1"/>
</dbReference>
<organism evidence="3 4">
    <name type="scientific">Oceanimonas doudoroffii</name>
    <dbReference type="NCBI Taxonomy" id="84158"/>
    <lineage>
        <taxon>Bacteria</taxon>
        <taxon>Pseudomonadati</taxon>
        <taxon>Pseudomonadota</taxon>
        <taxon>Gammaproteobacteria</taxon>
        <taxon>Aeromonadales</taxon>
        <taxon>Aeromonadaceae</taxon>
        <taxon>Oceanimonas</taxon>
    </lineage>
</organism>
<dbReference type="SUPFAM" id="SSF55826">
    <property type="entry name" value="YbaK/ProRS associated domain"/>
    <property type="match status" value="1"/>
</dbReference>
<dbReference type="CDD" id="cd04335">
    <property type="entry name" value="PrdX_deacylase"/>
    <property type="match status" value="1"/>
</dbReference>
<comment type="caution">
    <text evidence="3">The sequence shown here is derived from an EMBL/GenBank/DDBJ whole genome shotgun (WGS) entry which is preliminary data.</text>
</comment>
<keyword evidence="4" id="KW-1185">Reference proteome</keyword>
<evidence type="ECO:0000259" key="2">
    <source>
        <dbReference type="Pfam" id="PF04073"/>
    </source>
</evidence>
<dbReference type="RefSeq" id="WP_094199024.1">
    <property type="nucleotide sequence ID" value="NZ_NBIM01000001.1"/>
</dbReference>
<dbReference type="GO" id="GO:0002161">
    <property type="term" value="F:aminoacyl-tRNA deacylase activity"/>
    <property type="evidence" value="ECO:0007669"/>
    <property type="project" value="InterPro"/>
</dbReference>
<sequence length="162" mass="18493">MDIMARLADWHITPPLIEHPPLHTCDDADRLLVDRPGTRLKNLFLRDNYGKRHALLLTRHDKQVDLKALSRQLGWSRLGFASAERLERYLGVAPGHVSVLALVNDSQQQVELWLDETLRDGDDFHCHPLRNTATVLLSRTDLLRFTEKTGHAPRWLAVPSLG</sequence>
<dbReference type="PANTHER" id="PTHR31423">
    <property type="entry name" value="YBAK DOMAIN-CONTAINING PROTEIN"/>
    <property type="match status" value="1"/>
</dbReference>
<dbReference type="AlphaFoldDB" id="A0A233RFU6"/>
<evidence type="ECO:0000313" key="3">
    <source>
        <dbReference type="EMBL" id="OXY82245.1"/>
    </source>
</evidence>
<gene>
    <name evidence="3" type="ORF">B6S08_01520</name>
</gene>
<dbReference type="InterPro" id="IPR040285">
    <property type="entry name" value="ProX/PRXD1"/>
</dbReference>
<protein>
    <submittedName>
        <fullName evidence="3">Ala-tRNA(Pro) hydrolase</fullName>
    </submittedName>
</protein>
<dbReference type="Proteomes" id="UP000242757">
    <property type="component" value="Unassembled WGS sequence"/>
</dbReference>
<dbReference type="Pfam" id="PF04073">
    <property type="entry name" value="tRNA_edit"/>
    <property type="match status" value="1"/>
</dbReference>
<dbReference type="OrthoDB" id="5145315at2"/>
<dbReference type="InterPro" id="IPR007214">
    <property type="entry name" value="YbaK/aa-tRNA-synth-assoc-dom"/>
</dbReference>
<evidence type="ECO:0000313" key="4">
    <source>
        <dbReference type="Proteomes" id="UP000242757"/>
    </source>
</evidence>
<dbReference type="EMBL" id="NBIM01000001">
    <property type="protein sequence ID" value="OXY82245.1"/>
    <property type="molecule type" value="Genomic_DNA"/>
</dbReference>
<dbReference type="PANTHER" id="PTHR31423:SF3">
    <property type="entry name" value="PROLYL-TRNA SYNTHETASE ASSOCIATED DOMAIN-CONTAINING PROTEIN 1-RELATED"/>
    <property type="match status" value="1"/>
</dbReference>
<name>A0A233RFU6_9GAMM</name>
<keyword evidence="3" id="KW-0378">Hydrolase</keyword>
<accession>A0A233RFU6</accession>
<proteinExistence type="inferred from homology"/>
<feature type="domain" description="YbaK/aminoacyl-tRNA synthetase-associated" evidence="2">
    <location>
        <begin position="19"/>
        <end position="145"/>
    </location>
</feature>
<evidence type="ECO:0000256" key="1">
    <source>
        <dbReference type="ARBA" id="ARBA00010201"/>
    </source>
</evidence>
<reference evidence="3 4" key="1">
    <citation type="submission" date="2017-08" db="EMBL/GenBank/DDBJ databases">
        <title>A Genome Sequence of Oceanimonas doudoroffii ATCC 27123T.</title>
        <authorList>
            <person name="Brennan M.A."/>
            <person name="Maclea K.S."/>
            <person name="Mcclelland W.D."/>
            <person name="Trachtenberg A.M."/>
        </authorList>
    </citation>
    <scope>NUCLEOTIDE SEQUENCE [LARGE SCALE GENOMIC DNA]</scope>
    <source>
        <strain evidence="3 4">ATCC 27123</strain>
    </source>
</reference>
<dbReference type="InterPro" id="IPR036754">
    <property type="entry name" value="YbaK/aa-tRNA-synt-asso_dom_sf"/>
</dbReference>
<comment type="similarity">
    <text evidence="1">Belongs to the PRORSD1 family.</text>
</comment>